<feature type="non-terminal residue" evidence="1">
    <location>
        <position position="55"/>
    </location>
</feature>
<dbReference type="Proteomes" id="UP000663866">
    <property type="component" value="Unassembled WGS sequence"/>
</dbReference>
<organism evidence="1 2">
    <name type="scientific">Rotaria magnacalcarata</name>
    <dbReference type="NCBI Taxonomy" id="392030"/>
    <lineage>
        <taxon>Eukaryota</taxon>
        <taxon>Metazoa</taxon>
        <taxon>Spiralia</taxon>
        <taxon>Gnathifera</taxon>
        <taxon>Rotifera</taxon>
        <taxon>Eurotatoria</taxon>
        <taxon>Bdelloidea</taxon>
        <taxon>Philodinida</taxon>
        <taxon>Philodinidae</taxon>
        <taxon>Rotaria</taxon>
    </lineage>
</organism>
<comment type="caution">
    <text evidence="1">The sequence shown here is derived from an EMBL/GenBank/DDBJ whole genome shotgun (WGS) entry which is preliminary data.</text>
</comment>
<dbReference type="AlphaFoldDB" id="A0A821GE61"/>
<sequence length="55" mass="6894">AQHQRQVRALLQRRVRVLHRRQVQARVVPLRVHQVQLQLRPQRQQRLRRHQQLLQ</sequence>
<dbReference type="EMBL" id="CAJOBG010090409">
    <property type="protein sequence ID" value="CAF4663289.1"/>
    <property type="molecule type" value="Genomic_DNA"/>
</dbReference>
<reference evidence="1" key="1">
    <citation type="submission" date="2021-02" db="EMBL/GenBank/DDBJ databases">
        <authorList>
            <person name="Nowell W R."/>
        </authorList>
    </citation>
    <scope>NUCLEOTIDE SEQUENCE</scope>
</reference>
<protein>
    <submittedName>
        <fullName evidence="1">Uncharacterized protein</fullName>
    </submittedName>
</protein>
<accession>A0A821GE61</accession>
<proteinExistence type="predicted"/>
<keyword evidence="2" id="KW-1185">Reference proteome</keyword>
<name>A0A821GE61_9BILA</name>
<evidence type="ECO:0000313" key="1">
    <source>
        <dbReference type="EMBL" id="CAF4663289.1"/>
    </source>
</evidence>
<evidence type="ECO:0000313" key="2">
    <source>
        <dbReference type="Proteomes" id="UP000663866"/>
    </source>
</evidence>
<gene>
    <name evidence="1" type="ORF">OVN521_LOCUS47172</name>
</gene>